<evidence type="ECO:0000259" key="2">
    <source>
        <dbReference type="PROSITE" id="PS51925"/>
    </source>
</evidence>
<feature type="compositionally biased region" description="Polar residues" evidence="1">
    <location>
        <begin position="11"/>
        <end position="22"/>
    </location>
</feature>
<proteinExistence type="predicted"/>
<dbReference type="PROSITE" id="PS51925">
    <property type="entry name" value="SWIB_MDM2"/>
    <property type="match status" value="1"/>
</dbReference>
<reference evidence="3" key="1">
    <citation type="submission" date="2023-06" db="EMBL/GenBank/DDBJ databases">
        <title>Genome-scale phylogeny and comparative genomics of the fungal order Sordariales.</title>
        <authorList>
            <consortium name="Lawrence Berkeley National Laboratory"/>
            <person name="Hensen N."/>
            <person name="Bonometti L."/>
            <person name="Westerberg I."/>
            <person name="Brannstrom I.O."/>
            <person name="Guillou S."/>
            <person name="Cros-Aarteil S."/>
            <person name="Calhoun S."/>
            <person name="Haridas S."/>
            <person name="Kuo A."/>
            <person name="Mondo S."/>
            <person name="Pangilinan J."/>
            <person name="Riley R."/>
            <person name="LaButti K."/>
            <person name="Andreopoulos B."/>
            <person name="Lipzen A."/>
            <person name="Chen C."/>
            <person name="Yanf M."/>
            <person name="Daum C."/>
            <person name="Ng V."/>
            <person name="Clum A."/>
            <person name="Steindorff A."/>
            <person name="Ohm R."/>
            <person name="Martin F."/>
            <person name="Silar P."/>
            <person name="Natvig D."/>
            <person name="Lalanne C."/>
            <person name="Gautier V."/>
            <person name="Ament-velasquez S.L."/>
            <person name="Kruys A."/>
            <person name="Hutchinson M.I."/>
            <person name="Powell A.J."/>
            <person name="Barry K."/>
            <person name="Miller A.N."/>
            <person name="Grigoriev I.V."/>
            <person name="Debuchy R."/>
            <person name="Gladieux P."/>
            <person name="Thoren M.H."/>
            <person name="Johannesson H."/>
        </authorList>
    </citation>
    <scope>NUCLEOTIDE SEQUENCE</scope>
    <source>
        <strain evidence="3">SMH3187-1</strain>
    </source>
</reference>
<organism evidence="3 4">
    <name type="scientific">Schizothecium vesticola</name>
    <dbReference type="NCBI Taxonomy" id="314040"/>
    <lineage>
        <taxon>Eukaryota</taxon>
        <taxon>Fungi</taxon>
        <taxon>Dikarya</taxon>
        <taxon>Ascomycota</taxon>
        <taxon>Pezizomycotina</taxon>
        <taxon>Sordariomycetes</taxon>
        <taxon>Sordariomycetidae</taxon>
        <taxon>Sordariales</taxon>
        <taxon>Schizotheciaceae</taxon>
        <taxon>Schizothecium</taxon>
    </lineage>
</organism>
<keyword evidence="4" id="KW-1185">Reference proteome</keyword>
<feature type="compositionally biased region" description="Acidic residues" evidence="1">
    <location>
        <begin position="139"/>
        <end position="150"/>
    </location>
</feature>
<comment type="caution">
    <text evidence="3">The sequence shown here is derived from an EMBL/GenBank/DDBJ whole genome shotgun (WGS) entry which is preliminary data.</text>
</comment>
<name>A0AA40JZ99_9PEZI</name>
<dbReference type="InterPro" id="IPR036885">
    <property type="entry name" value="SWIB_MDM2_dom_sf"/>
</dbReference>
<dbReference type="InterPro" id="IPR019835">
    <property type="entry name" value="SWIB_domain"/>
</dbReference>
<dbReference type="CDD" id="cd10568">
    <property type="entry name" value="SWIB_like"/>
    <property type="match status" value="1"/>
</dbReference>
<feature type="domain" description="DM2" evidence="2">
    <location>
        <begin position="268"/>
        <end position="345"/>
    </location>
</feature>
<evidence type="ECO:0000256" key="1">
    <source>
        <dbReference type="SAM" id="MobiDB-lite"/>
    </source>
</evidence>
<feature type="region of interest" description="Disordered" evidence="1">
    <location>
        <begin position="136"/>
        <end position="188"/>
    </location>
</feature>
<feature type="compositionally biased region" description="Basic and acidic residues" evidence="1">
    <location>
        <begin position="161"/>
        <end position="171"/>
    </location>
</feature>
<sequence length="498" mass="55835">MMSAGPHHQVPMTQAQMNQAAEQQKAAIHNAKLRSVRPTDKTLPDGVEQACVDEGQVALAYKQLRDLERRLDATMTRKRLDIVDTVSRSAKRYKTLRIWITNTVEDQFWQTNGLNVDSFDFSSNLEASYRVKIEGRLLDDDDDENDEADKDQDPNPAAADDADKMDTDSPAKSKQQQPKAIAAKPGQQRHRFSHFFKALTVDFDRSKLAAAAGGRPAGIDASVEWKKPDRAPAAPGSALPAMADFDEFTFKRNGEENTNITINLYRHEDPERFELSPELADVVDLREATRQEAVVGMWEYIKLMNLQEDEEKRNFRCDEVLRKVIDKDAGYIPLLNDYITRHLKPLPPLSLPYTIRVDEAFHTGGDPAPTVYDVRVAVDDPLRARLAPFVHGTQYAATLRRVADIDKDLGVIVQAIATHKAKHAFLTGMCEDPVGFVRAWLSSQKRDLEVILGEATRCGGQGEGAGDEWRRGGRESIWNSANARESVNVLLAKQPVHR</sequence>
<evidence type="ECO:0000313" key="3">
    <source>
        <dbReference type="EMBL" id="KAK0740639.1"/>
    </source>
</evidence>
<dbReference type="Gene3D" id="1.10.245.10">
    <property type="entry name" value="SWIB/MDM2 domain"/>
    <property type="match status" value="1"/>
</dbReference>
<dbReference type="SMART" id="SM00151">
    <property type="entry name" value="SWIB"/>
    <property type="match status" value="1"/>
</dbReference>
<dbReference type="AlphaFoldDB" id="A0AA40JZ99"/>
<dbReference type="Pfam" id="PF02201">
    <property type="entry name" value="SWIB"/>
    <property type="match status" value="1"/>
</dbReference>
<accession>A0AA40JZ99</accession>
<protein>
    <recommendedName>
        <fullName evidence="2">DM2 domain-containing protein</fullName>
    </recommendedName>
</protein>
<dbReference type="InterPro" id="IPR003121">
    <property type="entry name" value="SWIB_MDM2_domain"/>
</dbReference>
<dbReference type="Proteomes" id="UP001172155">
    <property type="component" value="Unassembled WGS sequence"/>
</dbReference>
<dbReference type="SUPFAM" id="SSF47592">
    <property type="entry name" value="SWIB/MDM2 domain"/>
    <property type="match status" value="1"/>
</dbReference>
<feature type="region of interest" description="Disordered" evidence="1">
    <location>
        <begin position="1"/>
        <end position="27"/>
    </location>
</feature>
<gene>
    <name evidence="3" type="ORF">B0T18DRAFT_213398</name>
</gene>
<dbReference type="PANTHER" id="PTHR13844">
    <property type="entry name" value="SWI/SNF-RELATED MATRIX-ASSOCIATED ACTIN-DEPENDENT REGULATOR OF CHROMATIN SUBFAMILY D"/>
    <property type="match status" value="1"/>
</dbReference>
<dbReference type="EMBL" id="JAUKUD010000006">
    <property type="protein sequence ID" value="KAK0740639.1"/>
    <property type="molecule type" value="Genomic_DNA"/>
</dbReference>
<evidence type="ECO:0000313" key="4">
    <source>
        <dbReference type="Proteomes" id="UP001172155"/>
    </source>
</evidence>